<reference evidence="3 4" key="1">
    <citation type="submission" date="2018-10" db="EMBL/GenBank/DDBJ databases">
        <title>Aeromicrobium sp. 9W16Y-2 whole genome shotgun sequence.</title>
        <authorList>
            <person name="Li F."/>
        </authorList>
    </citation>
    <scope>NUCLEOTIDE SEQUENCE [LARGE SCALE GENOMIC DNA]</scope>
    <source>
        <strain evidence="3 4">9W16Y-2</strain>
    </source>
</reference>
<dbReference type="Pfam" id="PF01381">
    <property type="entry name" value="HTH_3"/>
    <property type="match status" value="1"/>
</dbReference>
<dbReference type="AlphaFoldDB" id="A0A3L8PK34"/>
<evidence type="ECO:0000313" key="3">
    <source>
        <dbReference type="EMBL" id="RLV55073.1"/>
    </source>
</evidence>
<dbReference type="RefSeq" id="WP_121795075.1">
    <property type="nucleotide sequence ID" value="NZ_RDBF01000011.1"/>
</dbReference>
<dbReference type="InterPro" id="IPR013096">
    <property type="entry name" value="Cupin_2"/>
</dbReference>
<dbReference type="Proteomes" id="UP000282515">
    <property type="component" value="Unassembled WGS sequence"/>
</dbReference>
<organism evidence="3 4">
    <name type="scientific">Aeromicrobium phragmitis</name>
    <dbReference type="NCBI Taxonomy" id="2478914"/>
    <lineage>
        <taxon>Bacteria</taxon>
        <taxon>Bacillati</taxon>
        <taxon>Actinomycetota</taxon>
        <taxon>Actinomycetes</taxon>
        <taxon>Propionibacteriales</taxon>
        <taxon>Nocardioidaceae</taxon>
        <taxon>Aeromicrobium</taxon>
    </lineage>
</organism>
<dbReference type="GO" id="GO:0003700">
    <property type="term" value="F:DNA-binding transcription factor activity"/>
    <property type="evidence" value="ECO:0007669"/>
    <property type="project" value="TreeGrafter"/>
</dbReference>
<sequence length="198" mass="20734">MEPSAAELSVVVGERVRRARIERGWTLDQLAEAGGVSRRMVVNVEQGAVNPSVGTLLRLSDALGIGLPALVEPPEPRTIKVTRAGGGAVLWRSDAGGEGVLVAGTERPDVLELWQWTLAPGDRHRSEAHAAGTKEALQVLEGTLVMEVSEQSVTLGEGDAMSFSGDVAHSYANHGHAPCRYALTVFEPSVGVASGGGH</sequence>
<dbReference type="CDD" id="cd00093">
    <property type="entry name" value="HTH_XRE"/>
    <property type="match status" value="1"/>
</dbReference>
<dbReference type="GO" id="GO:0003677">
    <property type="term" value="F:DNA binding"/>
    <property type="evidence" value="ECO:0007669"/>
    <property type="project" value="UniProtKB-KW"/>
</dbReference>
<dbReference type="Gene3D" id="1.10.260.40">
    <property type="entry name" value="lambda repressor-like DNA-binding domains"/>
    <property type="match status" value="1"/>
</dbReference>
<dbReference type="OrthoDB" id="513181at2"/>
<proteinExistence type="predicted"/>
<dbReference type="PROSITE" id="PS50943">
    <property type="entry name" value="HTH_CROC1"/>
    <property type="match status" value="1"/>
</dbReference>
<dbReference type="PANTHER" id="PTHR46797">
    <property type="entry name" value="HTH-TYPE TRANSCRIPTIONAL REGULATOR"/>
    <property type="match status" value="1"/>
</dbReference>
<name>A0A3L8PK34_9ACTN</name>
<dbReference type="SUPFAM" id="SSF51182">
    <property type="entry name" value="RmlC-like cupins"/>
    <property type="match status" value="1"/>
</dbReference>
<dbReference type="GO" id="GO:0005829">
    <property type="term" value="C:cytosol"/>
    <property type="evidence" value="ECO:0007669"/>
    <property type="project" value="TreeGrafter"/>
</dbReference>
<evidence type="ECO:0000313" key="4">
    <source>
        <dbReference type="Proteomes" id="UP000282515"/>
    </source>
</evidence>
<keyword evidence="4" id="KW-1185">Reference proteome</keyword>
<dbReference type="InterPro" id="IPR011051">
    <property type="entry name" value="RmlC_Cupin_sf"/>
</dbReference>
<gene>
    <name evidence="3" type="ORF">D9V41_13355</name>
</gene>
<dbReference type="InterPro" id="IPR050807">
    <property type="entry name" value="TransReg_Diox_bact_type"/>
</dbReference>
<dbReference type="PANTHER" id="PTHR46797:SF1">
    <property type="entry name" value="METHYLPHOSPHONATE SYNTHASE"/>
    <property type="match status" value="1"/>
</dbReference>
<feature type="domain" description="HTH cro/C1-type" evidence="2">
    <location>
        <begin position="16"/>
        <end position="70"/>
    </location>
</feature>
<accession>A0A3L8PK34</accession>
<dbReference type="InterPro" id="IPR014710">
    <property type="entry name" value="RmlC-like_jellyroll"/>
</dbReference>
<evidence type="ECO:0000256" key="1">
    <source>
        <dbReference type="ARBA" id="ARBA00023125"/>
    </source>
</evidence>
<protein>
    <submittedName>
        <fullName evidence="3">XRE family transcriptional regulator</fullName>
    </submittedName>
</protein>
<comment type="caution">
    <text evidence="3">The sequence shown here is derived from an EMBL/GenBank/DDBJ whole genome shotgun (WGS) entry which is preliminary data.</text>
</comment>
<dbReference type="Gene3D" id="2.60.120.10">
    <property type="entry name" value="Jelly Rolls"/>
    <property type="match status" value="1"/>
</dbReference>
<dbReference type="Pfam" id="PF07883">
    <property type="entry name" value="Cupin_2"/>
    <property type="match status" value="1"/>
</dbReference>
<dbReference type="CDD" id="cd02209">
    <property type="entry name" value="cupin_XRE_C"/>
    <property type="match status" value="1"/>
</dbReference>
<dbReference type="SMART" id="SM00530">
    <property type="entry name" value="HTH_XRE"/>
    <property type="match status" value="1"/>
</dbReference>
<keyword evidence="1" id="KW-0238">DNA-binding</keyword>
<dbReference type="InterPro" id="IPR010982">
    <property type="entry name" value="Lambda_DNA-bd_dom_sf"/>
</dbReference>
<dbReference type="EMBL" id="RDBF01000011">
    <property type="protein sequence ID" value="RLV55073.1"/>
    <property type="molecule type" value="Genomic_DNA"/>
</dbReference>
<dbReference type="SUPFAM" id="SSF47413">
    <property type="entry name" value="lambda repressor-like DNA-binding domains"/>
    <property type="match status" value="1"/>
</dbReference>
<evidence type="ECO:0000259" key="2">
    <source>
        <dbReference type="PROSITE" id="PS50943"/>
    </source>
</evidence>
<dbReference type="InterPro" id="IPR001387">
    <property type="entry name" value="Cro/C1-type_HTH"/>
</dbReference>